<sequence length="130" mass="15034">MERKTLLFVAVVYSCAVTALFFLPTYLLVPNEKVSKINIPHLDKWIHGIIFFVLIYLWQWYFYKHKKHNLSAVTITVLLVILMFYGIIIEVFQELSPVARSGDVFDLLADLLGALLGILVFKIFKGKFHS</sequence>
<dbReference type="NCBIfam" id="NF037970">
    <property type="entry name" value="vanZ_1"/>
    <property type="match status" value="1"/>
</dbReference>
<dbReference type="AlphaFoldDB" id="A0A9X1U5K4"/>
<dbReference type="Proteomes" id="UP001139462">
    <property type="component" value="Unassembled WGS sequence"/>
</dbReference>
<feature type="transmembrane region" description="Helical" evidence="1">
    <location>
        <begin position="45"/>
        <end position="63"/>
    </location>
</feature>
<feature type="transmembrane region" description="Helical" evidence="1">
    <location>
        <begin position="7"/>
        <end position="29"/>
    </location>
</feature>
<keyword evidence="1" id="KW-1133">Transmembrane helix</keyword>
<keyword evidence="1" id="KW-0812">Transmembrane</keyword>
<dbReference type="PANTHER" id="PTHR28008">
    <property type="entry name" value="DOMAIN PROTEIN, PUTATIVE (AFU_ORTHOLOGUE AFUA_3G10980)-RELATED"/>
    <property type="match status" value="1"/>
</dbReference>
<evidence type="ECO:0000313" key="3">
    <source>
        <dbReference type="EMBL" id="MCG2430678.1"/>
    </source>
</evidence>
<organism evidence="3 4">
    <name type="scientific">Aequorivita xiaoshiensis</name>
    <dbReference type="NCBI Taxonomy" id="2874476"/>
    <lineage>
        <taxon>Bacteria</taxon>
        <taxon>Pseudomonadati</taxon>
        <taxon>Bacteroidota</taxon>
        <taxon>Flavobacteriia</taxon>
        <taxon>Flavobacteriales</taxon>
        <taxon>Flavobacteriaceae</taxon>
        <taxon>Aequorivita</taxon>
    </lineage>
</organism>
<feature type="transmembrane region" description="Helical" evidence="1">
    <location>
        <begin position="104"/>
        <end position="124"/>
    </location>
</feature>
<comment type="caution">
    <text evidence="3">The sequence shown here is derived from an EMBL/GenBank/DDBJ whole genome shotgun (WGS) entry which is preliminary data.</text>
</comment>
<keyword evidence="4" id="KW-1185">Reference proteome</keyword>
<accession>A0A9X1U5K4</accession>
<dbReference type="EMBL" id="JAIRBB010000003">
    <property type="protein sequence ID" value="MCG2430678.1"/>
    <property type="molecule type" value="Genomic_DNA"/>
</dbReference>
<proteinExistence type="predicted"/>
<evidence type="ECO:0000313" key="4">
    <source>
        <dbReference type="Proteomes" id="UP001139462"/>
    </source>
</evidence>
<dbReference type="Pfam" id="PF04892">
    <property type="entry name" value="VanZ"/>
    <property type="match status" value="1"/>
</dbReference>
<evidence type="ECO:0000259" key="2">
    <source>
        <dbReference type="Pfam" id="PF04892"/>
    </source>
</evidence>
<protein>
    <submittedName>
        <fullName evidence="3">VanZ family protein</fullName>
    </submittedName>
</protein>
<feature type="domain" description="VanZ-like" evidence="2">
    <location>
        <begin position="26"/>
        <end position="124"/>
    </location>
</feature>
<feature type="transmembrane region" description="Helical" evidence="1">
    <location>
        <begin position="70"/>
        <end position="92"/>
    </location>
</feature>
<dbReference type="InterPro" id="IPR006976">
    <property type="entry name" value="VanZ-like"/>
</dbReference>
<name>A0A9X1U5K4_9FLAO</name>
<keyword evidence="1" id="KW-0472">Membrane</keyword>
<evidence type="ECO:0000256" key="1">
    <source>
        <dbReference type="SAM" id="Phobius"/>
    </source>
</evidence>
<dbReference type="PROSITE" id="PS51257">
    <property type="entry name" value="PROKAR_LIPOPROTEIN"/>
    <property type="match status" value="1"/>
</dbReference>
<dbReference type="RefSeq" id="WP_237607855.1">
    <property type="nucleotide sequence ID" value="NZ_JAIRBB010000003.1"/>
</dbReference>
<reference evidence="3" key="1">
    <citation type="submission" date="2021-09" db="EMBL/GenBank/DDBJ databases">
        <title>Genome of Aequorivita sp. strain F64183.</title>
        <authorList>
            <person name="Wang Y."/>
        </authorList>
    </citation>
    <scope>NUCLEOTIDE SEQUENCE</scope>
    <source>
        <strain evidence="3">F64183</strain>
    </source>
</reference>
<dbReference type="PANTHER" id="PTHR28008:SF1">
    <property type="entry name" value="DOMAIN PROTEIN, PUTATIVE (AFU_ORTHOLOGUE AFUA_3G10980)-RELATED"/>
    <property type="match status" value="1"/>
</dbReference>
<gene>
    <name evidence="3" type="ORF">K8344_06070</name>
</gene>